<dbReference type="InterPro" id="IPR032466">
    <property type="entry name" value="Metal_Hydrolase"/>
</dbReference>
<feature type="domain" description="Amidohydrolase-related" evidence="9">
    <location>
        <begin position="7"/>
        <end position="340"/>
    </location>
</feature>
<evidence type="ECO:0000256" key="7">
    <source>
        <dbReference type="ARBA" id="ARBA00038889"/>
    </source>
</evidence>
<dbReference type="SUPFAM" id="SSF51556">
    <property type="entry name" value="Metallo-dependent hydrolases"/>
    <property type="match status" value="1"/>
</dbReference>
<evidence type="ECO:0000256" key="1">
    <source>
        <dbReference type="ARBA" id="ARBA00005871"/>
    </source>
</evidence>
<dbReference type="InterPro" id="IPR006680">
    <property type="entry name" value="Amidohydro-rel"/>
</dbReference>
<reference evidence="10" key="1">
    <citation type="journal article" date="2020" name="Stud. Mycol.">
        <title>101 Dothideomycetes genomes: a test case for predicting lifestyles and emergence of pathogens.</title>
        <authorList>
            <person name="Haridas S."/>
            <person name="Albert R."/>
            <person name="Binder M."/>
            <person name="Bloem J."/>
            <person name="Labutti K."/>
            <person name="Salamov A."/>
            <person name="Andreopoulos B."/>
            <person name="Baker S."/>
            <person name="Barry K."/>
            <person name="Bills G."/>
            <person name="Bluhm B."/>
            <person name="Cannon C."/>
            <person name="Castanera R."/>
            <person name="Culley D."/>
            <person name="Daum C."/>
            <person name="Ezra D."/>
            <person name="Gonzalez J."/>
            <person name="Henrissat B."/>
            <person name="Kuo A."/>
            <person name="Liang C."/>
            <person name="Lipzen A."/>
            <person name="Lutzoni F."/>
            <person name="Magnuson J."/>
            <person name="Mondo S."/>
            <person name="Nolan M."/>
            <person name="Ohm R."/>
            <person name="Pangilinan J."/>
            <person name="Park H.-J."/>
            <person name="Ramirez L."/>
            <person name="Alfaro M."/>
            <person name="Sun H."/>
            <person name="Tritt A."/>
            <person name="Yoshinaga Y."/>
            <person name="Zwiers L.-H."/>
            <person name="Turgeon B."/>
            <person name="Goodwin S."/>
            <person name="Spatafora J."/>
            <person name="Crous P."/>
            <person name="Grigoriev I."/>
        </authorList>
    </citation>
    <scope>NUCLEOTIDE SEQUENCE</scope>
    <source>
        <strain evidence="10">CBS 113979</strain>
    </source>
</reference>
<dbReference type="PANTHER" id="PTHR21240">
    <property type="entry name" value="2-AMINO-3-CARBOXYLMUCONATE-6-SEMIALDEHYDE DECARBOXYLASE"/>
    <property type="match status" value="1"/>
</dbReference>
<comment type="catalytic activity">
    <reaction evidence="6">
        <text>6-methylsalicylate + H(+) = 3-methylphenol + CO2</text>
        <dbReference type="Rhea" id="RHEA:23112"/>
        <dbReference type="ChEBI" id="CHEBI:15378"/>
        <dbReference type="ChEBI" id="CHEBI:16526"/>
        <dbReference type="ChEBI" id="CHEBI:17231"/>
        <dbReference type="ChEBI" id="CHEBI:36658"/>
        <dbReference type="EC" id="4.1.1.52"/>
    </reaction>
    <physiologicalReaction direction="left-to-right" evidence="6">
        <dbReference type="Rhea" id="RHEA:23113"/>
    </physiologicalReaction>
</comment>
<keyword evidence="3 8" id="KW-0210">Decarboxylase</keyword>
<evidence type="ECO:0000256" key="8">
    <source>
        <dbReference type="RuleBase" id="RU366045"/>
    </source>
</evidence>
<dbReference type="PANTHER" id="PTHR21240:SF29">
    <property type="entry name" value="AMIDOHYDROLASE-RELATED DOMAIN-CONTAINING PROTEIN"/>
    <property type="match status" value="1"/>
</dbReference>
<evidence type="ECO:0000313" key="10">
    <source>
        <dbReference type="EMBL" id="KAF1987827.1"/>
    </source>
</evidence>
<gene>
    <name evidence="10" type="ORF">K402DRAFT_330174</name>
</gene>
<keyword evidence="2" id="KW-0479">Metal-binding</keyword>
<evidence type="ECO:0000256" key="5">
    <source>
        <dbReference type="ARBA" id="ARBA00023239"/>
    </source>
</evidence>
<dbReference type="GO" id="GO:0005829">
    <property type="term" value="C:cytosol"/>
    <property type="evidence" value="ECO:0007669"/>
    <property type="project" value="TreeGrafter"/>
</dbReference>
<dbReference type="GO" id="GO:0046872">
    <property type="term" value="F:metal ion binding"/>
    <property type="evidence" value="ECO:0007669"/>
    <property type="project" value="UniProtKB-KW"/>
</dbReference>
<evidence type="ECO:0000313" key="11">
    <source>
        <dbReference type="Proteomes" id="UP000800041"/>
    </source>
</evidence>
<dbReference type="InterPro" id="IPR032465">
    <property type="entry name" value="ACMSD"/>
</dbReference>
<keyword evidence="5 8" id="KW-0456">Lyase</keyword>
<dbReference type="AlphaFoldDB" id="A0A6G1H445"/>
<proteinExistence type="inferred from homology"/>
<keyword evidence="10" id="KW-0378">Hydrolase</keyword>
<dbReference type="GO" id="GO:0019748">
    <property type="term" value="P:secondary metabolic process"/>
    <property type="evidence" value="ECO:0007669"/>
    <property type="project" value="TreeGrafter"/>
</dbReference>
<dbReference type="EC" id="4.1.1.52" evidence="7"/>
<evidence type="ECO:0000256" key="6">
    <source>
        <dbReference type="ARBA" id="ARBA00036832"/>
    </source>
</evidence>
<evidence type="ECO:0000259" key="9">
    <source>
        <dbReference type="Pfam" id="PF04909"/>
    </source>
</evidence>
<dbReference type="Gene3D" id="3.20.20.140">
    <property type="entry name" value="Metal-dependent hydrolases"/>
    <property type="match status" value="1"/>
</dbReference>
<evidence type="ECO:0000256" key="3">
    <source>
        <dbReference type="ARBA" id="ARBA00022793"/>
    </source>
</evidence>
<keyword evidence="11" id="KW-1185">Reference proteome</keyword>
<sequence length="343" mass="37657">MSRPRRIDTHSHFLPDFYRDALHEAGIDHPDGMPAVPMWSETEHLKLMDHLNITKSILSISTPGIDLYASNPSAAASLARKVNAFAADLKRRHPTRFGYWASLPMPDIAATLTEIDAALAEGAEGVMFLTNHKGHYLGDKAFAPVFEKLNQVKARVFIHPTTPCIACEHSAGLGGREGEIVKATPLSWMLPNPMMEFFFDTARTVTDLFLTGRVKANPDITFIIPHAGGCMPPILSRFTGFAGAVPDAGIDPDINETKVREAFNRQFYFDMAGFVFPGQIYGLLIGCGVGKDRLLYGSDYPYTPFAAAVKLADLCDGGTEAWSGEEREMAYFGNAIRLLGEEK</sequence>
<evidence type="ECO:0000256" key="2">
    <source>
        <dbReference type="ARBA" id="ARBA00022723"/>
    </source>
</evidence>
<accession>A0A6G1H445</accession>
<dbReference type="OrthoDB" id="2832284at2759"/>
<name>A0A6G1H445_9PEZI</name>
<dbReference type="Proteomes" id="UP000800041">
    <property type="component" value="Unassembled WGS sequence"/>
</dbReference>
<comment type="similarity">
    <text evidence="1">Belongs to the metallo-dependent hydrolases superfamily. ACMSD family.</text>
</comment>
<dbReference type="GO" id="GO:0047596">
    <property type="term" value="F:6-methylsalicylate decarboxylase activity"/>
    <property type="evidence" value="ECO:0007669"/>
    <property type="project" value="UniProtKB-EC"/>
</dbReference>
<dbReference type="Pfam" id="PF04909">
    <property type="entry name" value="Amidohydro_2"/>
    <property type="match status" value="1"/>
</dbReference>
<evidence type="ECO:0000256" key="4">
    <source>
        <dbReference type="ARBA" id="ARBA00022833"/>
    </source>
</evidence>
<organism evidence="10 11">
    <name type="scientific">Aulographum hederae CBS 113979</name>
    <dbReference type="NCBI Taxonomy" id="1176131"/>
    <lineage>
        <taxon>Eukaryota</taxon>
        <taxon>Fungi</taxon>
        <taxon>Dikarya</taxon>
        <taxon>Ascomycota</taxon>
        <taxon>Pezizomycotina</taxon>
        <taxon>Dothideomycetes</taxon>
        <taxon>Pleosporomycetidae</taxon>
        <taxon>Aulographales</taxon>
        <taxon>Aulographaceae</taxon>
    </lineage>
</organism>
<dbReference type="EMBL" id="ML977151">
    <property type="protein sequence ID" value="KAF1987827.1"/>
    <property type="molecule type" value="Genomic_DNA"/>
</dbReference>
<protein>
    <recommendedName>
        <fullName evidence="7">6-methylsalicylate decarboxylase</fullName>
        <ecNumber evidence="7">4.1.1.52</ecNumber>
    </recommendedName>
</protein>
<dbReference type="GO" id="GO:0016787">
    <property type="term" value="F:hydrolase activity"/>
    <property type="evidence" value="ECO:0007669"/>
    <property type="project" value="UniProtKB-KW"/>
</dbReference>
<keyword evidence="4" id="KW-0862">Zinc</keyword>